<dbReference type="Proteomes" id="UP000042997">
    <property type="component" value="Unassembled WGS sequence"/>
</dbReference>
<evidence type="ECO:0000256" key="2">
    <source>
        <dbReference type="SAM" id="MobiDB-lite"/>
    </source>
</evidence>
<feature type="domain" description="Integrase catalytic" evidence="3">
    <location>
        <begin position="135"/>
        <end position="219"/>
    </location>
</feature>
<evidence type="ECO:0000256" key="1">
    <source>
        <dbReference type="ARBA" id="ARBA00002286"/>
    </source>
</evidence>
<reference evidence="4 5" key="1">
    <citation type="journal article" date="2014" name="Genome Announc.">
        <title>Draft Genome Sequence of Propane- and Butane-Oxidizing Actinobacterium Rhodococcus ruber IEGM 231.</title>
        <authorList>
            <person name="Ivshina I.B."/>
            <person name="Kuyukina M.S."/>
            <person name="Krivoruchko A.V."/>
            <person name="Barbe V."/>
            <person name="Fischer C."/>
        </authorList>
    </citation>
    <scope>NUCLEOTIDE SEQUENCE [LARGE SCALE GENOMIC DNA]</scope>
</reference>
<dbReference type="AlphaFoldDB" id="A0A098BG06"/>
<organism evidence="4 5">
    <name type="scientific">Rhodococcus ruber</name>
    <dbReference type="NCBI Taxonomy" id="1830"/>
    <lineage>
        <taxon>Bacteria</taxon>
        <taxon>Bacillati</taxon>
        <taxon>Actinomycetota</taxon>
        <taxon>Actinomycetes</taxon>
        <taxon>Mycobacteriales</taxon>
        <taxon>Nocardiaceae</taxon>
        <taxon>Rhodococcus</taxon>
    </lineage>
</organism>
<dbReference type="InterPro" id="IPR050900">
    <property type="entry name" value="Transposase_IS3/IS150/IS904"/>
</dbReference>
<protein>
    <recommendedName>
        <fullName evidence="3">Integrase catalytic domain-containing protein</fullName>
    </recommendedName>
</protein>
<evidence type="ECO:0000313" key="5">
    <source>
        <dbReference type="Proteomes" id="UP000042997"/>
    </source>
</evidence>
<dbReference type="InterPro" id="IPR001584">
    <property type="entry name" value="Integrase_cat-core"/>
</dbReference>
<dbReference type="InterPro" id="IPR025948">
    <property type="entry name" value="HTH-like_dom"/>
</dbReference>
<dbReference type="SUPFAM" id="SSF53098">
    <property type="entry name" value="Ribonuclease H-like"/>
    <property type="match status" value="1"/>
</dbReference>
<evidence type="ECO:0000259" key="3">
    <source>
        <dbReference type="PROSITE" id="PS50994"/>
    </source>
</evidence>
<dbReference type="PANTHER" id="PTHR46889:SF4">
    <property type="entry name" value="TRANSPOSASE INSO FOR INSERTION SEQUENCE ELEMENT IS911B-RELATED"/>
    <property type="match status" value="1"/>
</dbReference>
<dbReference type="PANTHER" id="PTHR46889">
    <property type="entry name" value="TRANSPOSASE INSF FOR INSERTION SEQUENCE IS3B-RELATED"/>
    <property type="match status" value="1"/>
</dbReference>
<dbReference type="Pfam" id="PF00665">
    <property type="entry name" value="rve"/>
    <property type="match status" value="1"/>
</dbReference>
<sequence length="308" mass="34877">MICRFIAEHRDQFGVVPICRVLTEHGCTIAPRTFYAWLARPLSKRALWDATITAVLASYYVERDEHGRRKPKSLYGSLKMWAHLRRQGIEVARCAVERLMRVNGWRGTTRTKKVRTTIAEPSAPRPPDLVDRNFRVDRPDALYVADFTYVRMVPCFAYTAFVIDVFAGTIVGWEVSTSKETAFVERAVNQACMLRSMQGNPLRERTIHHSDAGPIYGSALRGNPVPARTSAVDRVGGRCLRQRPRRDDDRVVQGRVHRRRFPVPQGSAAHHRRCRGGHLGVGALVQHRPAHASSRADPTGRVRSQVLR</sequence>
<dbReference type="InterPro" id="IPR012337">
    <property type="entry name" value="RNaseH-like_sf"/>
</dbReference>
<comment type="function">
    <text evidence="1">Involved in the transposition of the insertion sequence.</text>
</comment>
<feature type="region of interest" description="Disordered" evidence="2">
    <location>
        <begin position="286"/>
        <end position="308"/>
    </location>
</feature>
<dbReference type="GO" id="GO:0015074">
    <property type="term" value="P:DNA integration"/>
    <property type="evidence" value="ECO:0007669"/>
    <property type="project" value="InterPro"/>
</dbReference>
<evidence type="ECO:0000313" key="4">
    <source>
        <dbReference type="EMBL" id="CDZ87127.1"/>
    </source>
</evidence>
<accession>A0A098BG06</accession>
<dbReference type="Pfam" id="PF13276">
    <property type="entry name" value="HTH_21"/>
    <property type="match status" value="1"/>
</dbReference>
<gene>
    <name evidence="4" type="ORF">RHRU231_210053</name>
</gene>
<proteinExistence type="predicted"/>
<dbReference type="PROSITE" id="PS50994">
    <property type="entry name" value="INTEGRASE"/>
    <property type="match status" value="1"/>
</dbReference>
<name>A0A098BG06_9NOCA</name>
<dbReference type="EMBL" id="CCSD01000030">
    <property type="protein sequence ID" value="CDZ87127.1"/>
    <property type="molecule type" value="Genomic_DNA"/>
</dbReference>